<feature type="region of interest" description="Disordered" evidence="7">
    <location>
        <begin position="44"/>
        <end position="64"/>
    </location>
</feature>
<dbReference type="Pfam" id="PF00172">
    <property type="entry name" value="Zn_clus"/>
    <property type="match status" value="1"/>
</dbReference>
<keyword evidence="10" id="KW-1185">Reference proteome</keyword>
<dbReference type="InterPro" id="IPR052478">
    <property type="entry name" value="Metabolite_Synth_Reg"/>
</dbReference>
<evidence type="ECO:0000256" key="1">
    <source>
        <dbReference type="ARBA" id="ARBA00022723"/>
    </source>
</evidence>
<dbReference type="SMART" id="SM00066">
    <property type="entry name" value="GAL4"/>
    <property type="match status" value="1"/>
</dbReference>
<evidence type="ECO:0000256" key="4">
    <source>
        <dbReference type="ARBA" id="ARBA00023125"/>
    </source>
</evidence>
<dbReference type="Gene3D" id="4.10.240.10">
    <property type="entry name" value="Zn(2)-C6 fungal-type DNA-binding domain"/>
    <property type="match status" value="1"/>
</dbReference>
<evidence type="ECO:0000256" key="5">
    <source>
        <dbReference type="ARBA" id="ARBA00023163"/>
    </source>
</evidence>
<dbReference type="SUPFAM" id="SSF57701">
    <property type="entry name" value="Zn2/Cys6 DNA-binding domain"/>
    <property type="match status" value="1"/>
</dbReference>
<dbReference type="GO" id="GO:0000981">
    <property type="term" value="F:DNA-binding transcription factor activity, RNA polymerase II-specific"/>
    <property type="evidence" value="ECO:0007669"/>
    <property type="project" value="InterPro"/>
</dbReference>
<dbReference type="Proteomes" id="UP000800092">
    <property type="component" value="Unassembled WGS sequence"/>
</dbReference>
<dbReference type="PROSITE" id="PS00463">
    <property type="entry name" value="ZN2_CY6_FUNGAL_1"/>
    <property type="match status" value="1"/>
</dbReference>
<dbReference type="EMBL" id="ML991839">
    <property type="protein sequence ID" value="KAF2230541.1"/>
    <property type="molecule type" value="Genomic_DNA"/>
</dbReference>
<feature type="domain" description="Zn(2)-C6 fungal-type" evidence="8">
    <location>
        <begin position="10"/>
        <end position="39"/>
    </location>
</feature>
<dbReference type="InterPro" id="IPR001138">
    <property type="entry name" value="Zn2Cys6_DnaBD"/>
</dbReference>
<keyword evidence="2" id="KW-0862">Zinc</keyword>
<reference evidence="9" key="1">
    <citation type="journal article" date="2020" name="Stud. Mycol.">
        <title>101 Dothideomycetes genomes: a test case for predicting lifestyles and emergence of pathogens.</title>
        <authorList>
            <person name="Haridas S."/>
            <person name="Albert R."/>
            <person name="Binder M."/>
            <person name="Bloem J."/>
            <person name="Labutti K."/>
            <person name="Salamov A."/>
            <person name="Andreopoulos B."/>
            <person name="Baker S."/>
            <person name="Barry K."/>
            <person name="Bills G."/>
            <person name="Bluhm B."/>
            <person name="Cannon C."/>
            <person name="Castanera R."/>
            <person name="Culley D."/>
            <person name="Daum C."/>
            <person name="Ezra D."/>
            <person name="Gonzalez J."/>
            <person name="Henrissat B."/>
            <person name="Kuo A."/>
            <person name="Liang C."/>
            <person name="Lipzen A."/>
            <person name="Lutzoni F."/>
            <person name="Magnuson J."/>
            <person name="Mondo S."/>
            <person name="Nolan M."/>
            <person name="Ohm R."/>
            <person name="Pangilinan J."/>
            <person name="Park H.-J."/>
            <person name="Ramirez L."/>
            <person name="Alfaro M."/>
            <person name="Sun H."/>
            <person name="Tritt A."/>
            <person name="Yoshinaga Y."/>
            <person name="Zwiers L.-H."/>
            <person name="Turgeon B."/>
            <person name="Goodwin S."/>
            <person name="Spatafora J."/>
            <person name="Crous P."/>
            <person name="Grigoriev I."/>
        </authorList>
    </citation>
    <scope>NUCLEOTIDE SEQUENCE</scope>
    <source>
        <strain evidence="9">Tuck. ex Michener</strain>
    </source>
</reference>
<dbReference type="Pfam" id="PF04082">
    <property type="entry name" value="Fungal_trans"/>
    <property type="match status" value="1"/>
</dbReference>
<dbReference type="PROSITE" id="PS50048">
    <property type="entry name" value="ZN2_CY6_FUNGAL_2"/>
    <property type="match status" value="1"/>
</dbReference>
<keyword evidence="1" id="KW-0479">Metal-binding</keyword>
<gene>
    <name evidence="9" type="ORF">EV356DRAFT_453660</name>
</gene>
<dbReference type="InterPro" id="IPR007219">
    <property type="entry name" value="XnlR_reg_dom"/>
</dbReference>
<protein>
    <recommendedName>
        <fullName evidence="8">Zn(2)-C6 fungal-type domain-containing protein</fullName>
    </recommendedName>
</protein>
<dbReference type="GO" id="GO:0008270">
    <property type="term" value="F:zinc ion binding"/>
    <property type="evidence" value="ECO:0007669"/>
    <property type="project" value="InterPro"/>
</dbReference>
<evidence type="ECO:0000256" key="2">
    <source>
        <dbReference type="ARBA" id="ARBA00022833"/>
    </source>
</evidence>
<keyword evidence="4" id="KW-0238">DNA-binding</keyword>
<keyword evidence="5" id="KW-0804">Transcription</keyword>
<dbReference type="GO" id="GO:0006351">
    <property type="term" value="P:DNA-templated transcription"/>
    <property type="evidence" value="ECO:0007669"/>
    <property type="project" value="InterPro"/>
</dbReference>
<dbReference type="GO" id="GO:0009410">
    <property type="term" value="P:response to xenobiotic stimulus"/>
    <property type="evidence" value="ECO:0007669"/>
    <property type="project" value="TreeGrafter"/>
</dbReference>
<evidence type="ECO:0000259" key="8">
    <source>
        <dbReference type="PROSITE" id="PS50048"/>
    </source>
</evidence>
<keyword evidence="3" id="KW-0805">Transcription regulation</keyword>
<evidence type="ECO:0000313" key="10">
    <source>
        <dbReference type="Proteomes" id="UP000800092"/>
    </source>
</evidence>
<dbReference type="PANTHER" id="PTHR31779">
    <property type="entry name" value="2-NITROPROPANE DIOXYGENASE FAMILY, PUTATIVE (AFU_ORTHOLOGUE AFUA_2G17430)-RELATED"/>
    <property type="match status" value="1"/>
</dbReference>
<proteinExistence type="predicted"/>
<dbReference type="GO" id="GO:0003677">
    <property type="term" value="F:DNA binding"/>
    <property type="evidence" value="ECO:0007669"/>
    <property type="project" value="UniProtKB-KW"/>
</dbReference>
<evidence type="ECO:0000256" key="7">
    <source>
        <dbReference type="SAM" id="MobiDB-lite"/>
    </source>
</evidence>
<accession>A0A6A6GY67</accession>
<dbReference type="SMART" id="SM00906">
    <property type="entry name" value="Fungal_trans"/>
    <property type="match status" value="1"/>
</dbReference>
<organism evidence="9 10">
    <name type="scientific">Viridothelium virens</name>
    <name type="common">Speckled blister lichen</name>
    <name type="synonym">Trypethelium virens</name>
    <dbReference type="NCBI Taxonomy" id="1048519"/>
    <lineage>
        <taxon>Eukaryota</taxon>
        <taxon>Fungi</taxon>
        <taxon>Dikarya</taxon>
        <taxon>Ascomycota</taxon>
        <taxon>Pezizomycotina</taxon>
        <taxon>Dothideomycetes</taxon>
        <taxon>Dothideomycetes incertae sedis</taxon>
        <taxon>Trypetheliales</taxon>
        <taxon>Trypetheliaceae</taxon>
        <taxon>Viridothelium</taxon>
    </lineage>
</organism>
<dbReference type="CDD" id="cd00067">
    <property type="entry name" value="GAL4"/>
    <property type="match status" value="1"/>
</dbReference>
<sequence length="570" mass="64168">PMLRKRARKACLPCHKRKVKCNGAWPCDVCQGYGYDCEYAAESEKPGKKSDHNPRVTESVPNDLKNRHVPGKSYVLVEVPNGKALKLSSAPFPESLISRYTTSYSAVAFPRDLGHSFRMPSAPRLHCFAWHMGTRRESQPSLGDRLFDQISLQDALKYANIYFERVHPVLAILDQSHAIQTCNKAWNLKQMPIDVEATVCGLVALGSLFEAHSKAWEKESGVVHQAQHLLEISVSQPPSQLSLKFVIAWVLRAVYLRCTSRPHLSWMASCNAIHLAEAIGLHQEFREMDALQQRSQEAIGEETAYRRRAFWIAISLNRLFSMEYGRSPLRLDFVSCLPITEDDNLASMNDFIAICEQLPSFSNDATQPDREVESLKIHMERLSRISVHVPPLALVKAEVCFVLYRRMRFLESRMTATQTETVLSIILAGLEEAQSLTNIGSSWWNVVGVSFQSVCVLLAIDNPASLALLPTAMNTLGSIARAYNTNLVREALHTAAQLIHGLRTKKMEEVRGIEQALDVSGVHQIPEPDAQDIQMMPELPWGLDWPIECDGGWMEMLFDPDMFQDITSIQ</sequence>
<dbReference type="PANTHER" id="PTHR31779:SF4">
    <property type="entry name" value="2-NITROPROPANE DIOXYGENASE FAMILY, PUTATIVE (AFU_ORTHOLOGUE AFUA_2G17430)-RELATED"/>
    <property type="match status" value="1"/>
</dbReference>
<dbReference type="InterPro" id="IPR036864">
    <property type="entry name" value="Zn2-C6_fun-type_DNA-bd_sf"/>
</dbReference>
<evidence type="ECO:0000256" key="3">
    <source>
        <dbReference type="ARBA" id="ARBA00023015"/>
    </source>
</evidence>
<feature type="non-terminal residue" evidence="9">
    <location>
        <position position="1"/>
    </location>
</feature>
<dbReference type="OrthoDB" id="4064873at2759"/>
<keyword evidence="6" id="KW-0539">Nucleus</keyword>
<name>A0A6A6GY67_VIRVR</name>
<evidence type="ECO:0000256" key="6">
    <source>
        <dbReference type="ARBA" id="ARBA00023242"/>
    </source>
</evidence>
<dbReference type="AlphaFoldDB" id="A0A6A6GY67"/>
<dbReference type="CDD" id="cd12148">
    <property type="entry name" value="fungal_TF_MHR"/>
    <property type="match status" value="1"/>
</dbReference>
<evidence type="ECO:0000313" key="9">
    <source>
        <dbReference type="EMBL" id="KAF2230541.1"/>
    </source>
</evidence>
<feature type="compositionally biased region" description="Basic and acidic residues" evidence="7">
    <location>
        <begin position="44"/>
        <end position="55"/>
    </location>
</feature>